<reference evidence="1" key="1">
    <citation type="submission" date="2024-06" db="EMBL/GenBank/DDBJ databases">
        <authorList>
            <consortium name="consrtm"/>
            <person name="Uemura M."/>
            <person name="Terahara T."/>
        </authorList>
    </citation>
    <scope>NUCLEOTIDE SEQUENCE</scope>
    <source>
        <strain evidence="1">KM77-8</strain>
        <plasmid evidence="1">pKM77-8_2</plasmid>
    </source>
</reference>
<dbReference type="AlphaFoldDB" id="A0AAT9HZP3"/>
<proteinExistence type="predicted"/>
<geneLocation type="plasmid" evidence="1">
    <name>pKM77-8_2</name>
</geneLocation>
<sequence>MVVVGGGHGGQGGVGGVHGNGARAGCGRKGGDFSWVRGEGHVGAKRLVVEGLAGGANGDGGAFASCGTPGADGLGQQIQCGQEDQDPAAGVIRAVVRAAIKVLPVPHAAITLARVWVRSVVAVAATASFGGGVARCRGPWRCSAP</sequence>
<name>A0AAT9HZP3_9ACTN</name>
<keyword evidence="1" id="KW-0614">Plasmid</keyword>
<protein>
    <submittedName>
        <fullName evidence="1">Uncharacterized protein</fullName>
    </submittedName>
</protein>
<reference evidence="1" key="2">
    <citation type="submission" date="2024-07" db="EMBL/GenBank/DDBJ databases">
        <title>Streptomyces haneummycinica sp. nov., a new antibiotic-producing actinobacterium isolated from marine sediment.</title>
        <authorList>
            <person name="Uemura M."/>
            <person name="Hamada M."/>
            <person name="Hirano S."/>
            <person name="Kobayashi K."/>
            <person name="Ohshiro T."/>
            <person name="Kobayashi T."/>
            <person name="Terahara T."/>
        </authorList>
    </citation>
    <scope>NUCLEOTIDE SEQUENCE</scope>
    <source>
        <strain evidence="1">KM77-8</strain>
        <plasmid evidence="1">pKM77-8_2</plasmid>
    </source>
</reference>
<organism evidence="1">
    <name type="scientific">Streptomyces haneummycinicus</name>
    <dbReference type="NCBI Taxonomy" id="3074435"/>
    <lineage>
        <taxon>Bacteria</taxon>
        <taxon>Bacillati</taxon>
        <taxon>Actinomycetota</taxon>
        <taxon>Actinomycetes</taxon>
        <taxon>Kitasatosporales</taxon>
        <taxon>Streptomycetaceae</taxon>
        <taxon>Streptomyces</taxon>
    </lineage>
</organism>
<gene>
    <name evidence="1" type="ORF">SHKM778_95510</name>
</gene>
<accession>A0AAT9HZP3</accession>
<evidence type="ECO:0000313" key="1">
    <source>
        <dbReference type="EMBL" id="BFO23163.1"/>
    </source>
</evidence>
<dbReference type="EMBL" id="AP035770">
    <property type="protein sequence ID" value="BFO23163.1"/>
    <property type="molecule type" value="Genomic_DNA"/>
</dbReference>